<sequence length="38" mass="4044">MDFGIPGTQVARACANAAKRTQQNVQHFAALNISLTQA</sequence>
<gene>
    <name evidence="1" type="ordered locus">PXO_03687</name>
</gene>
<dbReference type="Proteomes" id="UP000001740">
    <property type="component" value="Chromosome"/>
</dbReference>
<name>A0A0K0GGD8_XANOP</name>
<evidence type="ECO:0000313" key="2">
    <source>
        <dbReference type="Proteomes" id="UP000001740"/>
    </source>
</evidence>
<dbReference type="EMBL" id="CP000967">
    <property type="protein sequence ID" value="ACD57177.1"/>
    <property type="molecule type" value="Genomic_DNA"/>
</dbReference>
<accession>A0A0K0GGD8</accession>
<dbReference type="HOGENOM" id="CLU_3334909_0_0_6"/>
<proteinExistence type="predicted"/>
<reference evidence="1 2" key="1">
    <citation type="journal article" date="2008" name="BMC Genomics">
        <title>Genome sequence and rapid evolution of the rice pathogen Xanthomonas oryzae pv. oryzae PXO99A.</title>
        <authorList>
            <person name="Salzberg S.L."/>
            <person name="Sommer D.D."/>
            <person name="Schatz M.C."/>
            <person name="Phillippy A.M."/>
            <person name="Rabinowicz P.D."/>
            <person name="Tsuge S."/>
            <person name="Furutani A."/>
            <person name="Ochiai H."/>
            <person name="Delcher A.L."/>
            <person name="Kelley D."/>
            <person name="Madupu R."/>
            <person name="Puiu D."/>
            <person name="Radune D."/>
            <person name="Shumway M."/>
            <person name="Trapnell C."/>
            <person name="Aparna G."/>
            <person name="Jha G."/>
            <person name="Pandey A."/>
            <person name="Patil P.B."/>
            <person name="Ishihara H."/>
            <person name="Meyer D.F."/>
            <person name="Szurek B."/>
            <person name="Verdier V."/>
            <person name="Koebnik R."/>
            <person name="Dow J.M."/>
            <person name="Ryan R.P."/>
            <person name="Hirata H."/>
            <person name="Tsuyumu S."/>
            <person name="Won Lee S."/>
            <person name="Seo Y.S."/>
            <person name="Sriariyanum M."/>
            <person name="Ronald P.C."/>
            <person name="Sonti R.V."/>
            <person name="Van Sluys M.A."/>
            <person name="Leach J.E."/>
            <person name="White F.F."/>
            <person name="Bogdanove A.J."/>
        </authorList>
    </citation>
    <scope>NUCLEOTIDE SEQUENCE [LARGE SCALE GENOMIC DNA]</scope>
    <source>
        <strain evidence="1 2">PXO99A</strain>
    </source>
</reference>
<dbReference type="KEGG" id="xop:PXO_03687"/>
<evidence type="ECO:0000313" key="1">
    <source>
        <dbReference type="EMBL" id="ACD57177.1"/>
    </source>
</evidence>
<dbReference type="AlphaFoldDB" id="A0A0K0GGD8"/>
<organism evidence="1 2">
    <name type="scientific">Xanthomonas oryzae pv. oryzae (strain PXO99A)</name>
    <dbReference type="NCBI Taxonomy" id="360094"/>
    <lineage>
        <taxon>Bacteria</taxon>
        <taxon>Pseudomonadati</taxon>
        <taxon>Pseudomonadota</taxon>
        <taxon>Gammaproteobacteria</taxon>
        <taxon>Lysobacterales</taxon>
        <taxon>Lysobacteraceae</taxon>
        <taxon>Xanthomonas</taxon>
    </lineage>
</organism>
<protein>
    <submittedName>
        <fullName evidence="1">Uncharacterized protein</fullName>
    </submittedName>
</protein>